<evidence type="ECO:0000259" key="5">
    <source>
        <dbReference type="PROSITE" id="PS50931"/>
    </source>
</evidence>
<dbReference type="GO" id="GO:0043565">
    <property type="term" value="F:sequence-specific DNA binding"/>
    <property type="evidence" value="ECO:0007669"/>
    <property type="project" value="TreeGrafter"/>
</dbReference>
<dbReference type="EMBL" id="CP159925">
    <property type="protein sequence ID" value="XCO73321.1"/>
    <property type="molecule type" value="Genomic_DNA"/>
</dbReference>
<protein>
    <submittedName>
        <fullName evidence="7">LysR substrate-binding domain-containing protein</fullName>
    </submittedName>
</protein>
<keyword evidence="4" id="KW-0804">Transcription</keyword>
<dbReference type="Pfam" id="PF03466">
    <property type="entry name" value="LysR_substrate"/>
    <property type="match status" value="1"/>
</dbReference>
<dbReference type="PANTHER" id="PTHR30537">
    <property type="entry name" value="HTH-TYPE TRANSCRIPTIONAL REGULATOR"/>
    <property type="match status" value="1"/>
</dbReference>
<proteinExistence type="inferred from homology"/>
<organism evidence="7">
    <name type="scientific">Lysobacter firmicutimachus</name>
    <dbReference type="NCBI Taxonomy" id="1792846"/>
    <lineage>
        <taxon>Bacteria</taxon>
        <taxon>Pseudomonadati</taxon>
        <taxon>Pseudomonadota</taxon>
        <taxon>Gammaproteobacteria</taxon>
        <taxon>Lysobacterales</taxon>
        <taxon>Lysobacteraceae</taxon>
        <taxon>Lysobacter</taxon>
    </lineage>
</organism>
<evidence type="ECO:0000256" key="3">
    <source>
        <dbReference type="ARBA" id="ARBA00023125"/>
    </source>
</evidence>
<dbReference type="Pfam" id="PF00126">
    <property type="entry name" value="HTH_1"/>
    <property type="match status" value="1"/>
</dbReference>
<evidence type="ECO:0000313" key="8">
    <source>
        <dbReference type="Proteomes" id="UP001387215"/>
    </source>
</evidence>
<dbReference type="CDD" id="cd08432">
    <property type="entry name" value="PBP2_GcdR_TrpI_HvrB_AmpR_like"/>
    <property type="match status" value="1"/>
</dbReference>
<keyword evidence="8" id="KW-1185">Reference proteome</keyword>
<dbReference type="InterPro" id="IPR000847">
    <property type="entry name" value="LysR_HTH_N"/>
</dbReference>
<dbReference type="PRINTS" id="PR00039">
    <property type="entry name" value="HTHLYSR"/>
</dbReference>
<dbReference type="InterPro" id="IPR058163">
    <property type="entry name" value="LysR-type_TF_proteobact-type"/>
</dbReference>
<dbReference type="GO" id="GO:0003700">
    <property type="term" value="F:DNA-binding transcription factor activity"/>
    <property type="evidence" value="ECO:0007669"/>
    <property type="project" value="InterPro"/>
</dbReference>
<evidence type="ECO:0000256" key="1">
    <source>
        <dbReference type="ARBA" id="ARBA00009437"/>
    </source>
</evidence>
<dbReference type="Gene3D" id="3.40.190.10">
    <property type="entry name" value="Periplasmic binding protein-like II"/>
    <property type="match status" value="2"/>
</dbReference>
<reference evidence="7" key="2">
    <citation type="submission" date="2024-06" db="EMBL/GenBank/DDBJ databases">
        <authorList>
            <person name="Li S."/>
        </authorList>
    </citation>
    <scope>NUCLEOTIDE SEQUENCE</scope>
    <source>
        <strain evidence="7">SR10</strain>
    </source>
</reference>
<evidence type="ECO:0000313" key="6">
    <source>
        <dbReference type="EMBL" id="MEI2454314.1"/>
    </source>
</evidence>
<dbReference type="Gene3D" id="1.10.10.10">
    <property type="entry name" value="Winged helix-like DNA-binding domain superfamily/Winged helix DNA-binding domain"/>
    <property type="match status" value="1"/>
</dbReference>
<reference evidence="6 8" key="1">
    <citation type="submission" date="2024-02" db="EMBL/GenBank/DDBJ databases">
        <title>Lysobacter Genome Sequencing and Mining.</title>
        <authorList>
            <person name="Bierman J."/>
            <person name="Walker M.C."/>
        </authorList>
    </citation>
    <scope>NUCLEOTIDE SEQUENCE [LARGE SCALE GENOMIC DNA]</scope>
    <source>
        <strain evidence="6 8">PB6250</strain>
    </source>
</reference>
<dbReference type="GO" id="GO:0006351">
    <property type="term" value="P:DNA-templated transcription"/>
    <property type="evidence" value="ECO:0007669"/>
    <property type="project" value="TreeGrafter"/>
</dbReference>
<dbReference type="SUPFAM" id="SSF53850">
    <property type="entry name" value="Periplasmic binding protein-like II"/>
    <property type="match status" value="1"/>
</dbReference>
<keyword evidence="3" id="KW-0238">DNA-binding</keyword>
<dbReference type="InterPro" id="IPR036388">
    <property type="entry name" value="WH-like_DNA-bd_sf"/>
</dbReference>
<accession>A0AAU8MQE7</accession>
<dbReference type="InterPro" id="IPR005119">
    <property type="entry name" value="LysR_subst-bd"/>
</dbReference>
<dbReference type="InterPro" id="IPR036390">
    <property type="entry name" value="WH_DNA-bd_sf"/>
</dbReference>
<keyword evidence="2" id="KW-0805">Transcription regulation</keyword>
<sequence length="299" mass="32975">MALRADWLPALAAFEAAARHQNFAHAAEELHLTASAVSHHVRKLESRLGVSLFQRHARGVALTAQGRQLADAAGTALADVDGVLRSLRLARDDRDRVRITTLHSLTYTWLLPRLPEFTRAHPQIQLSLDTEIALARFDDGGPDLGIRHGAGHWPGLTAHPLMDDSLFPVASPRMPGIERVRTPAQIAELPLIADHARQGWHDWFRAADVHGCKLEERYTFSDTTDAMMAAAQGLGVALARAQIAVPYLRSGQLQRLPGPAMPARWGYYAIYPAHRRLRPAAKTFLDWLLAVDKGDPPPV</sequence>
<dbReference type="PROSITE" id="PS50931">
    <property type="entry name" value="HTH_LYSR"/>
    <property type="match status" value="1"/>
</dbReference>
<feature type="domain" description="HTH lysR-type" evidence="5">
    <location>
        <begin position="8"/>
        <end position="63"/>
    </location>
</feature>
<dbReference type="AlphaFoldDB" id="A0AAU8MQE7"/>
<gene>
    <name evidence="7" type="ORF">ABU614_13025</name>
    <name evidence="6" type="ORF">V2J18_06445</name>
</gene>
<dbReference type="PANTHER" id="PTHR30537:SF79">
    <property type="entry name" value="TRANSCRIPTIONAL REGULATOR-RELATED"/>
    <property type="match status" value="1"/>
</dbReference>
<dbReference type="FunFam" id="1.10.10.10:FF:000001">
    <property type="entry name" value="LysR family transcriptional regulator"/>
    <property type="match status" value="1"/>
</dbReference>
<dbReference type="RefSeq" id="WP_064748664.1">
    <property type="nucleotide sequence ID" value="NZ_CP159925.1"/>
</dbReference>
<evidence type="ECO:0000313" key="7">
    <source>
        <dbReference type="EMBL" id="XCO73321.1"/>
    </source>
</evidence>
<dbReference type="EMBL" id="JBANDL010000002">
    <property type="protein sequence ID" value="MEI2454314.1"/>
    <property type="molecule type" value="Genomic_DNA"/>
</dbReference>
<name>A0AAU8MQE7_9GAMM</name>
<dbReference type="SUPFAM" id="SSF46785">
    <property type="entry name" value="Winged helix' DNA-binding domain"/>
    <property type="match status" value="1"/>
</dbReference>
<dbReference type="Proteomes" id="UP001387215">
    <property type="component" value="Unassembled WGS sequence"/>
</dbReference>
<evidence type="ECO:0000256" key="4">
    <source>
        <dbReference type="ARBA" id="ARBA00023163"/>
    </source>
</evidence>
<evidence type="ECO:0000256" key="2">
    <source>
        <dbReference type="ARBA" id="ARBA00023015"/>
    </source>
</evidence>
<comment type="similarity">
    <text evidence="1">Belongs to the LysR transcriptional regulatory family.</text>
</comment>